<gene>
    <name evidence="3" type="ORF">C439_04080</name>
</gene>
<evidence type="ECO:0000256" key="2">
    <source>
        <dbReference type="SAM" id="Phobius"/>
    </source>
</evidence>
<dbReference type="PaxDb" id="523841-HFX_1284"/>
<dbReference type="EMBL" id="AOLO01000006">
    <property type="protein sequence ID" value="EMA03144.1"/>
    <property type="molecule type" value="Genomic_DNA"/>
</dbReference>
<dbReference type="InterPro" id="IPR043812">
    <property type="entry name" value="DUF5794"/>
</dbReference>
<accession>M0J576</accession>
<feature type="compositionally biased region" description="Acidic residues" evidence="1">
    <location>
        <begin position="275"/>
        <end position="296"/>
    </location>
</feature>
<name>M0J576_HALMT</name>
<feature type="transmembrane region" description="Helical" evidence="2">
    <location>
        <begin position="88"/>
        <end position="107"/>
    </location>
</feature>
<evidence type="ECO:0000313" key="3">
    <source>
        <dbReference type="EMBL" id="EMA03144.1"/>
    </source>
</evidence>
<dbReference type="Proteomes" id="UP000011603">
    <property type="component" value="Unassembled WGS sequence"/>
</dbReference>
<keyword evidence="4" id="KW-1185">Reference proteome</keyword>
<reference evidence="3 4" key="1">
    <citation type="journal article" date="2014" name="PLoS Genet.">
        <title>Phylogenetically driven sequencing of extremely halophilic archaea reveals strategies for static and dynamic osmo-response.</title>
        <authorList>
            <person name="Becker E.A."/>
            <person name="Seitzer P.M."/>
            <person name="Tritt A."/>
            <person name="Larsen D."/>
            <person name="Krusor M."/>
            <person name="Yao A.I."/>
            <person name="Wu D."/>
            <person name="Madern D."/>
            <person name="Eisen J.A."/>
            <person name="Darling A.E."/>
            <person name="Facciotti M.T."/>
        </authorList>
    </citation>
    <scope>NUCLEOTIDE SEQUENCE [LARGE SCALE GENOMIC DNA]</scope>
    <source>
        <strain evidence="4">ATCC 33500 / DSM 1411 / JCM 8866 / NBRC 14739 / NCIMB 2177 / R-4</strain>
    </source>
</reference>
<feature type="transmembrane region" description="Helical" evidence="2">
    <location>
        <begin position="173"/>
        <end position="194"/>
    </location>
</feature>
<feature type="transmembrane region" description="Helical" evidence="2">
    <location>
        <begin position="57"/>
        <end position="76"/>
    </location>
</feature>
<keyword evidence="2" id="KW-0472">Membrane</keyword>
<feature type="transmembrane region" description="Helical" evidence="2">
    <location>
        <begin position="21"/>
        <end position="45"/>
    </location>
</feature>
<feature type="transmembrane region" description="Helical" evidence="2">
    <location>
        <begin position="148"/>
        <end position="167"/>
    </location>
</feature>
<dbReference type="Pfam" id="PF19107">
    <property type="entry name" value="DUF5794"/>
    <property type="match status" value="1"/>
</dbReference>
<keyword evidence="2" id="KW-1133">Transmembrane helix</keyword>
<dbReference type="PATRIC" id="fig|523841.21.peg.820"/>
<protein>
    <submittedName>
        <fullName evidence="3">Uncharacterized protein</fullName>
    </submittedName>
</protein>
<dbReference type="AlphaFoldDB" id="M0J576"/>
<keyword evidence="2" id="KW-0812">Transmembrane</keyword>
<organism evidence="3 4">
    <name type="scientific">Haloferax mediterranei (strain ATCC 33500 / DSM 1411 / JCM 8866 / NBRC 14739 / NCIMB 2177 / R-4)</name>
    <name type="common">Halobacterium mediterranei</name>
    <dbReference type="NCBI Taxonomy" id="523841"/>
    <lineage>
        <taxon>Archaea</taxon>
        <taxon>Methanobacteriati</taxon>
        <taxon>Methanobacteriota</taxon>
        <taxon>Stenosarchaea group</taxon>
        <taxon>Halobacteria</taxon>
        <taxon>Halobacteriales</taxon>
        <taxon>Haloferacaceae</taxon>
        <taxon>Haloferax</taxon>
    </lineage>
</organism>
<evidence type="ECO:0000256" key="1">
    <source>
        <dbReference type="SAM" id="MobiDB-lite"/>
    </source>
</evidence>
<comment type="caution">
    <text evidence="3">The sequence shown here is derived from an EMBL/GenBank/DDBJ whole genome shotgun (WGS) entry which is preliminary data.</text>
</comment>
<sequence>MSVSRHPVALRLEQQVGGATRLLATVMALPLVDGIFPALIMAGALTTAAGGLSVTGILQTGLLIFGGSATVAVILAEMDGTRREQLTSILILGAILIPIAVAEAAVAETIETVLRFETFHRFAGLVILAVAAKTASSKVGEYLPSPSIIIGFGLVASFEPSGFEFIVNPNLTRLVSAGAAAGTGVGFAGAIALFAPRLRGNVDINLFRFGSSVALGMLALDVLGLMPTKAPVALGVLGVTALFAFDPGSADEGEADFDDLAAADGADVNGAVADGGDDVAQDDAYDGYQDADEDADLNALTDDGIAQAGDDEDASKPGYGYPGEEESRAPWL</sequence>
<evidence type="ECO:0000313" key="4">
    <source>
        <dbReference type="Proteomes" id="UP000011603"/>
    </source>
</evidence>
<feature type="region of interest" description="Disordered" evidence="1">
    <location>
        <begin position="272"/>
        <end position="332"/>
    </location>
</feature>
<proteinExistence type="predicted"/>